<reference evidence="1 2" key="1">
    <citation type="submission" date="2015-05" db="EMBL/GenBank/DDBJ databases">
        <title>Draft genome sequence of Microvirga vignae strain BR3299, a novel nitrogen fixing bacteria isolated from Brazil semi-aired region.</title>
        <authorList>
            <person name="Zilli J.E."/>
            <person name="Passos S.R."/>
            <person name="Leite J."/>
            <person name="Baldani J.I."/>
            <person name="Xavier G.R."/>
            <person name="Rumjaneck N.G."/>
            <person name="Simoes-Araujo J.L."/>
        </authorList>
    </citation>
    <scope>NUCLEOTIDE SEQUENCE [LARGE SCALE GENOMIC DNA]</scope>
    <source>
        <strain evidence="1 2">BR3299</strain>
    </source>
</reference>
<dbReference type="STRING" id="1225564.AA309_23220"/>
<evidence type="ECO:0000313" key="1">
    <source>
        <dbReference type="EMBL" id="KLK90836.1"/>
    </source>
</evidence>
<evidence type="ECO:0000313" key="2">
    <source>
        <dbReference type="Proteomes" id="UP000035489"/>
    </source>
</evidence>
<protein>
    <submittedName>
        <fullName evidence="1">Membrane protein</fullName>
    </submittedName>
</protein>
<name>A0A0H1R7R3_9HYPH</name>
<proteinExistence type="predicted"/>
<accession>A0A0H1R7R3</accession>
<dbReference type="EMBL" id="LCYG01000064">
    <property type="protein sequence ID" value="KLK90836.1"/>
    <property type="molecule type" value="Genomic_DNA"/>
</dbReference>
<dbReference type="Proteomes" id="UP000035489">
    <property type="component" value="Unassembled WGS sequence"/>
</dbReference>
<dbReference type="OrthoDB" id="9806840at2"/>
<keyword evidence="2" id="KW-1185">Reference proteome</keyword>
<dbReference type="AlphaFoldDB" id="A0A0H1R7R3"/>
<gene>
    <name evidence="1" type="ORF">AA309_23220</name>
</gene>
<organism evidence="1 2">
    <name type="scientific">Microvirga vignae</name>
    <dbReference type="NCBI Taxonomy" id="1225564"/>
    <lineage>
        <taxon>Bacteria</taxon>
        <taxon>Pseudomonadati</taxon>
        <taxon>Pseudomonadota</taxon>
        <taxon>Alphaproteobacteria</taxon>
        <taxon>Hyphomicrobiales</taxon>
        <taxon>Methylobacteriaceae</taxon>
        <taxon>Microvirga</taxon>
    </lineage>
</organism>
<dbReference type="PATRIC" id="fig|1225564.3.peg.6055"/>
<sequence>MKALILISASGWQRSLALTVFLAGGLFVAASPARADLRLCNMTSSRVGIALGYRDAQGWVTEGWWNLTARGCETLLKGQLGGRFYYIYAIDYDRGGEWSGRSFMCTREREFTIRGTEDCLARGFDRSGFFEVDTGEQKSWTIQLTDTNRGGTQP</sequence>
<dbReference type="Pfam" id="PF06282">
    <property type="entry name" value="DUF1036"/>
    <property type="match status" value="1"/>
</dbReference>
<comment type="caution">
    <text evidence="1">The sequence shown here is derived from an EMBL/GenBank/DDBJ whole genome shotgun (WGS) entry which is preliminary data.</text>
</comment>
<dbReference type="InterPro" id="IPR009380">
    <property type="entry name" value="DUF1036"/>
</dbReference>